<evidence type="ECO:0000313" key="2">
    <source>
        <dbReference type="EMBL" id="HEQ88496.1"/>
    </source>
</evidence>
<organism evidence="2">
    <name type="scientific">Thermoanaerobaculum aquaticum</name>
    <dbReference type="NCBI Taxonomy" id="1312852"/>
    <lineage>
        <taxon>Bacteria</taxon>
        <taxon>Pseudomonadati</taxon>
        <taxon>Acidobacteriota</taxon>
        <taxon>Thermoanaerobaculia</taxon>
        <taxon>Thermoanaerobaculales</taxon>
        <taxon>Thermoanaerobaculaceae</taxon>
        <taxon>Thermoanaerobaculum</taxon>
    </lineage>
</organism>
<accession>A0A7V1ZI23</accession>
<keyword evidence="1" id="KW-0732">Signal</keyword>
<comment type="caution">
    <text evidence="2">The sequence shown here is derived from an EMBL/GenBank/DDBJ whole genome shotgun (WGS) entry which is preliminary data.</text>
</comment>
<name>A0A7V1ZI23_9BACT</name>
<dbReference type="AlphaFoldDB" id="A0A7V1ZI23"/>
<feature type="chain" id="PRO_5030811021" evidence="1">
    <location>
        <begin position="21"/>
        <end position="628"/>
    </location>
</feature>
<protein>
    <submittedName>
        <fullName evidence="2">Uncharacterized protein</fullName>
    </submittedName>
</protein>
<dbReference type="EMBL" id="DSHW01000277">
    <property type="protein sequence ID" value="HEQ88496.1"/>
    <property type="molecule type" value="Genomic_DNA"/>
</dbReference>
<proteinExistence type="predicted"/>
<gene>
    <name evidence="2" type="ORF">ENP06_03685</name>
</gene>
<feature type="signal peptide" evidence="1">
    <location>
        <begin position="1"/>
        <end position="20"/>
    </location>
</feature>
<sequence>MKQKATLVFLLFTWAAMVNASDFSLLGIGGSTSGDKGRRDDQEAFRSGLAVSFSQRSQGLDFGLEYQPTGEGKANLRATFGDRYLLKVSVSRWRRFSDDSVYPDRTPLGTPVGSLCPYTNTLTPAFGPTSPVLDRDQLLLELTYGTPQRGLGLSFEAQRQNGDRTLQAGAFAFGEGSSPAFFPASLSTLDARQWRGELSAWGEFWGWALSGRAGLGDGSSSLTARYPTYGAAALLGISSLRTRDDSRFSWVQAAASRQWQKTGLVLSVGLGKVENTPGFARGERGGSLQPWLSAGQGEASFQTGALALWFKPWSWLTVGVSGQAREEEREASGQVGSELQTLGFSRWERSSAGFALSLRARLRSAAAFVAGGRKWEDSNYRYAFDVQGQREKREAVKDWVRGELTWRPVEGLRLRLRGDGRWEDHTLDLPEQAWGYALGGRWDKWVRGRAEASWVKGPWELGLVGERMRLRQLWQAPLFDPVYDPSWELFPSPASVFSSQGLIRVAFAAEGGTVLWTEAGYRSQRWNLDAVVFPGFTPVDEQVAGWTGNVGAAFALTPADQLQLSGSVDAPRKTVSHKLQRLELSFSHAFNRRLELFFRGLYRRFNEVRFQGDDYQLKALALGLRGTF</sequence>
<reference evidence="2" key="1">
    <citation type="journal article" date="2020" name="mSystems">
        <title>Genome- and Community-Level Interaction Insights into Carbon Utilization and Element Cycling Functions of Hydrothermarchaeota in Hydrothermal Sediment.</title>
        <authorList>
            <person name="Zhou Z."/>
            <person name="Liu Y."/>
            <person name="Xu W."/>
            <person name="Pan J."/>
            <person name="Luo Z.H."/>
            <person name="Li M."/>
        </authorList>
    </citation>
    <scope>NUCLEOTIDE SEQUENCE [LARGE SCALE GENOMIC DNA]</scope>
    <source>
        <strain evidence="2">SpSt-186</strain>
    </source>
</reference>
<evidence type="ECO:0000256" key="1">
    <source>
        <dbReference type="SAM" id="SignalP"/>
    </source>
</evidence>